<organism evidence="6 7">
    <name type="scientific">Mya arenaria</name>
    <name type="common">Soft-shell clam</name>
    <dbReference type="NCBI Taxonomy" id="6604"/>
    <lineage>
        <taxon>Eukaryota</taxon>
        <taxon>Metazoa</taxon>
        <taxon>Spiralia</taxon>
        <taxon>Lophotrochozoa</taxon>
        <taxon>Mollusca</taxon>
        <taxon>Bivalvia</taxon>
        <taxon>Autobranchia</taxon>
        <taxon>Heteroconchia</taxon>
        <taxon>Euheterodonta</taxon>
        <taxon>Imparidentia</taxon>
        <taxon>Neoheterodontei</taxon>
        <taxon>Myida</taxon>
        <taxon>Myoidea</taxon>
        <taxon>Myidae</taxon>
        <taxon>Mya</taxon>
    </lineage>
</organism>
<evidence type="ECO:0000256" key="3">
    <source>
        <dbReference type="ARBA" id="ARBA00022989"/>
    </source>
</evidence>
<dbReference type="Gene3D" id="1.20.140.150">
    <property type="match status" value="1"/>
</dbReference>
<evidence type="ECO:0000256" key="2">
    <source>
        <dbReference type="ARBA" id="ARBA00022692"/>
    </source>
</evidence>
<keyword evidence="2 5" id="KW-0812">Transmembrane</keyword>
<feature type="transmembrane region" description="Helical" evidence="5">
    <location>
        <begin position="187"/>
        <end position="211"/>
    </location>
</feature>
<keyword evidence="4 5" id="KW-0472">Membrane</keyword>
<evidence type="ECO:0000256" key="5">
    <source>
        <dbReference type="SAM" id="Phobius"/>
    </source>
</evidence>
<evidence type="ECO:0000313" key="6">
    <source>
        <dbReference type="EMBL" id="WAR25070.1"/>
    </source>
</evidence>
<evidence type="ECO:0000313" key="7">
    <source>
        <dbReference type="Proteomes" id="UP001164746"/>
    </source>
</evidence>
<evidence type="ECO:0000256" key="1">
    <source>
        <dbReference type="ARBA" id="ARBA00004141"/>
    </source>
</evidence>
<evidence type="ECO:0000256" key="4">
    <source>
        <dbReference type="ARBA" id="ARBA00023136"/>
    </source>
</evidence>
<dbReference type="InterPro" id="IPR004031">
    <property type="entry name" value="PMP22/EMP/MP20/Claudin"/>
</dbReference>
<gene>
    <name evidence="6" type="ORF">MAR_010774</name>
</gene>
<reference evidence="6" key="1">
    <citation type="submission" date="2022-11" db="EMBL/GenBank/DDBJ databases">
        <title>Centuries of genome instability and evolution in soft-shell clam transmissible cancer (bioRxiv).</title>
        <authorList>
            <person name="Hart S.F.M."/>
            <person name="Yonemitsu M.A."/>
            <person name="Giersch R.M."/>
            <person name="Beal B.F."/>
            <person name="Arriagada G."/>
            <person name="Davis B.W."/>
            <person name="Ostrander E.A."/>
            <person name="Goff S.P."/>
            <person name="Metzger M.J."/>
        </authorList>
    </citation>
    <scope>NUCLEOTIDE SEQUENCE</scope>
    <source>
        <strain evidence="6">MELC-2E11</strain>
        <tissue evidence="6">Siphon/mantle</tissue>
    </source>
</reference>
<accession>A0ABY7FS71</accession>
<dbReference type="Pfam" id="PF13903">
    <property type="entry name" value="Claudin_2"/>
    <property type="match status" value="1"/>
</dbReference>
<name>A0ABY7FS71_MYAAR</name>
<sequence length="225" mass="25577">MDALFCYHIMLMVLATLAFIFLWTGFSTPGWLVVTFQERQAESEYTVSSINRSLFYDIHCPQELRDCKTCQAGDASDECVTDMAYVAYTYHYTWIEALTADKEEWVAWRVIMIVAVVLATFGFILVLCLVCCIFRTYTYRLVASTGFFLWLIAGIIVWVPVGMVADMQSNVQDTVDSDVPHDATMHIPYSVVLVGIAGFLALVVALMLLWLTGSRSRPLRTYRNR</sequence>
<dbReference type="Proteomes" id="UP001164746">
    <property type="component" value="Chromosome 14"/>
</dbReference>
<feature type="transmembrane region" description="Helical" evidence="5">
    <location>
        <begin position="106"/>
        <end position="134"/>
    </location>
</feature>
<dbReference type="EMBL" id="CP111025">
    <property type="protein sequence ID" value="WAR25070.1"/>
    <property type="molecule type" value="Genomic_DNA"/>
</dbReference>
<proteinExistence type="predicted"/>
<keyword evidence="7" id="KW-1185">Reference proteome</keyword>
<feature type="transmembrane region" description="Helical" evidence="5">
    <location>
        <begin position="141"/>
        <end position="161"/>
    </location>
</feature>
<comment type="subcellular location">
    <subcellularLocation>
        <location evidence="1">Membrane</location>
        <topology evidence="1">Multi-pass membrane protein</topology>
    </subcellularLocation>
</comment>
<feature type="transmembrane region" description="Helical" evidence="5">
    <location>
        <begin position="7"/>
        <end position="26"/>
    </location>
</feature>
<keyword evidence="3 5" id="KW-1133">Transmembrane helix</keyword>
<protein>
    <submittedName>
        <fullName evidence="6">Uncharacterized protein</fullName>
    </submittedName>
</protein>